<dbReference type="InterPro" id="IPR014849">
    <property type="entry name" value="EKC/KEOPS_Gon7"/>
</dbReference>
<keyword evidence="16" id="KW-1185">Reference proteome</keyword>
<evidence type="ECO:0000256" key="3">
    <source>
        <dbReference type="ARBA" id="ARBA00008529"/>
    </source>
</evidence>
<evidence type="ECO:0000256" key="8">
    <source>
        <dbReference type="ARBA" id="ARBA00022895"/>
    </source>
</evidence>
<evidence type="ECO:0000256" key="14">
    <source>
        <dbReference type="SAM" id="MobiDB-lite"/>
    </source>
</evidence>
<feature type="non-terminal residue" evidence="15">
    <location>
        <position position="91"/>
    </location>
</feature>
<dbReference type="Pfam" id="PF08738">
    <property type="entry name" value="Gon7"/>
    <property type="match status" value="1"/>
</dbReference>
<proteinExistence type="inferred from homology"/>
<evidence type="ECO:0000256" key="1">
    <source>
        <dbReference type="ARBA" id="ARBA00004123"/>
    </source>
</evidence>
<dbReference type="EMBL" id="ML119756">
    <property type="protein sequence ID" value="RPA75828.1"/>
    <property type="molecule type" value="Genomic_DNA"/>
</dbReference>
<evidence type="ECO:0000256" key="5">
    <source>
        <dbReference type="ARBA" id="ARBA00019746"/>
    </source>
</evidence>
<evidence type="ECO:0000256" key="2">
    <source>
        <dbReference type="ARBA" id="ARBA00004574"/>
    </source>
</evidence>
<comment type="function">
    <text evidence="13">Component of the EKC/KEOPS complex that is required for the formation of a threonylcarbamoyl group on adenosine at position 37 (t(6)A37) in tRNAs that read codons beginning with adenine. The complex is probably involved in the transfer of the threonylcarbamoyl moiety of threonylcarbamoyl-AMP (TC-AMP) to the N6 group of A37. GON7 likely plays a supporting role to the catalytic subunit KAE1 in the complex. The EKC/KEOPS complex also promotes both telomere uncapping and telomere elongation. The complex is required for efficient recruitment of transcriptional coactivators.</text>
</comment>
<keyword evidence="8" id="KW-0779">Telomere</keyword>
<comment type="subunit">
    <text evidence="4">Component of the EKC/KEOPS complex composed of at least BUD32, CGI121, GON7, KAE1 and PCC1; the whole complex dimerizes.</text>
</comment>
<evidence type="ECO:0000256" key="11">
    <source>
        <dbReference type="ARBA" id="ARBA00023163"/>
    </source>
</evidence>
<evidence type="ECO:0000256" key="9">
    <source>
        <dbReference type="ARBA" id="ARBA00023015"/>
    </source>
</evidence>
<name>A0A3N4HTJ0_ASCIM</name>
<reference evidence="15 16" key="1">
    <citation type="journal article" date="2018" name="Nat. Ecol. Evol.">
        <title>Pezizomycetes genomes reveal the molecular basis of ectomycorrhizal truffle lifestyle.</title>
        <authorList>
            <person name="Murat C."/>
            <person name="Payen T."/>
            <person name="Noel B."/>
            <person name="Kuo A."/>
            <person name="Morin E."/>
            <person name="Chen J."/>
            <person name="Kohler A."/>
            <person name="Krizsan K."/>
            <person name="Balestrini R."/>
            <person name="Da Silva C."/>
            <person name="Montanini B."/>
            <person name="Hainaut M."/>
            <person name="Levati E."/>
            <person name="Barry K.W."/>
            <person name="Belfiori B."/>
            <person name="Cichocki N."/>
            <person name="Clum A."/>
            <person name="Dockter R.B."/>
            <person name="Fauchery L."/>
            <person name="Guy J."/>
            <person name="Iotti M."/>
            <person name="Le Tacon F."/>
            <person name="Lindquist E.A."/>
            <person name="Lipzen A."/>
            <person name="Malagnac F."/>
            <person name="Mello A."/>
            <person name="Molinier V."/>
            <person name="Miyauchi S."/>
            <person name="Poulain J."/>
            <person name="Riccioni C."/>
            <person name="Rubini A."/>
            <person name="Sitrit Y."/>
            <person name="Splivallo R."/>
            <person name="Traeger S."/>
            <person name="Wang M."/>
            <person name="Zifcakova L."/>
            <person name="Wipf D."/>
            <person name="Zambonelli A."/>
            <person name="Paolocci F."/>
            <person name="Nowrousian M."/>
            <person name="Ottonello S."/>
            <person name="Baldrian P."/>
            <person name="Spatafora J.W."/>
            <person name="Henrissat B."/>
            <person name="Nagy L.G."/>
            <person name="Aury J.M."/>
            <person name="Wincker P."/>
            <person name="Grigoriev I.V."/>
            <person name="Bonfante P."/>
            <person name="Martin F.M."/>
        </authorList>
    </citation>
    <scope>NUCLEOTIDE SEQUENCE [LARGE SCALE GENOMIC DNA]</scope>
    <source>
        <strain evidence="15 16">RN42</strain>
    </source>
</reference>
<keyword evidence="12" id="KW-0539">Nucleus</keyword>
<keyword evidence="7" id="KW-0819">tRNA processing</keyword>
<gene>
    <name evidence="15" type="ORF">BJ508DRAFT_417923</name>
</gene>
<keyword evidence="11" id="KW-0804">Transcription</keyword>
<evidence type="ECO:0000256" key="7">
    <source>
        <dbReference type="ARBA" id="ARBA00022694"/>
    </source>
</evidence>
<sequence length="91" mass="10169">MSNLAATYTSPERHWSETYEVKANNTTGDAVDQEASYVGALELQVRKLQEDVNKMLTEEMDKEKAKGVVDQGQDTLATIEKDGAEEEEEDD</sequence>
<evidence type="ECO:0000256" key="6">
    <source>
        <dbReference type="ARBA" id="ARBA00022454"/>
    </source>
</evidence>
<protein>
    <recommendedName>
        <fullName evidence="5">EKC/KEOPS complex subunit GON7</fullName>
    </recommendedName>
</protein>
<dbReference type="AlphaFoldDB" id="A0A3N4HTJ0"/>
<keyword evidence="9" id="KW-0805">Transcription regulation</keyword>
<evidence type="ECO:0000256" key="10">
    <source>
        <dbReference type="ARBA" id="ARBA00023159"/>
    </source>
</evidence>
<keyword evidence="6" id="KW-0158">Chromosome</keyword>
<dbReference type="GO" id="GO:0000781">
    <property type="term" value="C:chromosome, telomeric region"/>
    <property type="evidence" value="ECO:0007669"/>
    <property type="project" value="UniProtKB-SubCell"/>
</dbReference>
<evidence type="ECO:0000313" key="15">
    <source>
        <dbReference type="EMBL" id="RPA75828.1"/>
    </source>
</evidence>
<comment type="subcellular location">
    <subcellularLocation>
        <location evidence="2">Chromosome</location>
        <location evidence="2">Telomere</location>
    </subcellularLocation>
    <subcellularLocation>
        <location evidence="1">Nucleus</location>
    </subcellularLocation>
</comment>
<evidence type="ECO:0000256" key="12">
    <source>
        <dbReference type="ARBA" id="ARBA00023242"/>
    </source>
</evidence>
<evidence type="ECO:0000313" key="16">
    <source>
        <dbReference type="Proteomes" id="UP000275078"/>
    </source>
</evidence>
<accession>A0A3N4HTJ0</accession>
<dbReference type="OrthoDB" id="2288868at2759"/>
<evidence type="ECO:0000256" key="4">
    <source>
        <dbReference type="ARBA" id="ARBA00011534"/>
    </source>
</evidence>
<dbReference type="GO" id="GO:0008033">
    <property type="term" value="P:tRNA processing"/>
    <property type="evidence" value="ECO:0007669"/>
    <property type="project" value="UniProtKB-KW"/>
</dbReference>
<dbReference type="GO" id="GO:0005634">
    <property type="term" value="C:nucleus"/>
    <property type="evidence" value="ECO:0007669"/>
    <property type="project" value="UniProtKB-SubCell"/>
</dbReference>
<feature type="region of interest" description="Disordered" evidence="14">
    <location>
        <begin position="62"/>
        <end position="91"/>
    </location>
</feature>
<organism evidence="15 16">
    <name type="scientific">Ascobolus immersus RN42</name>
    <dbReference type="NCBI Taxonomy" id="1160509"/>
    <lineage>
        <taxon>Eukaryota</taxon>
        <taxon>Fungi</taxon>
        <taxon>Dikarya</taxon>
        <taxon>Ascomycota</taxon>
        <taxon>Pezizomycotina</taxon>
        <taxon>Pezizomycetes</taxon>
        <taxon>Pezizales</taxon>
        <taxon>Ascobolaceae</taxon>
        <taxon>Ascobolus</taxon>
    </lineage>
</organism>
<comment type="similarity">
    <text evidence="3">Belongs to the GON7 family.</text>
</comment>
<dbReference type="Proteomes" id="UP000275078">
    <property type="component" value="Unassembled WGS sequence"/>
</dbReference>
<evidence type="ECO:0000256" key="13">
    <source>
        <dbReference type="ARBA" id="ARBA00025393"/>
    </source>
</evidence>
<keyword evidence="10" id="KW-0010">Activator</keyword>